<evidence type="ECO:0000313" key="4">
    <source>
        <dbReference type="Proteomes" id="UP000644147"/>
    </source>
</evidence>
<feature type="signal peptide" evidence="1">
    <location>
        <begin position="1"/>
        <end position="19"/>
    </location>
</feature>
<gene>
    <name evidence="3" type="ORF">I5M27_11985</name>
</gene>
<dbReference type="Pfam" id="PF18962">
    <property type="entry name" value="Por_Secre_tail"/>
    <property type="match status" value="1"/>
</dbReference>
<dbReference type="InterPro" id="IPR026444">
    <property type="entry name" value="Secre_tail"/>
</dbReference>
<feature type="domain" description="Secretion system C-terminal sorting" evidence="2">
    <location>
        <begin position="255"/>
        <end position="316"/>
    </location>
</feature>
<dbReference type="EMBL" id="JAEHFX010000005">
    <property type="protein sequence ID" value="MBK0403710.1"/>
    <property type="molecule type" value="Genomic_DNA"/>
</dbReference>
<sequence length="324" mass="36206">MIKALLIFLLFFVTTFAQAQTVSSTCSAPDSIIGLYHEDASRLALRKIQANNLPEKDSVAIPATHADTVLHALLAVYNANLAARDTVVSLLNIHTFPSPVMNSIVISAYGNLPWMQQLQLGNMNTGDAYVDHLITQYQLTFDRTFTIFNPIVVLKSGSNYNIRALSNMFETLNGVQYAVPNSYAGDGNNIQDSIYADHVELTYSLGWGDCPSGCINRRFWKFKVYYDCTVEFVGSYGDIFRYFGIKETNSPSLSLYPNPFKDMLSVEGVEGPFNYTLSNVTGQELIKGSATDNQIENLDKLRAGLYLLTIQTKSKTSRFRVYRQ</sequence>
<reference evidence="3 4" key="1">
    <citation type="submission" date="2020-12" db="EMBL/GenBank/DDBJ databases">
        <title>Bacterial novel species Adhaeribacter sp. BT258 isolated from soil.</title>
        <authorList>
            <person name="Jung H.-Y."/>
        </authorList>
    </citation>
    <scope>NUCLEOTIDE SEQUENCE [LARGE SCALE GENOMIC DNA]</scope>
    <source>
        <strain evidence="3 4">BT258</strain>
    </source>
</reference>
<dbReference type="NCBIfam" id="TIGR04183">
    <property type="entry name" value="Por_Secre_tail"/>
    <property type="match status" value="1"/>
</dbReference>
<comment type="caution">
    <text evidence="3">The sequence shown here is derived from an EMBL/GenBank/DDBJ whole genome shotgun (WGS) entry which is preliminary data.</text>
</comment>
<protein>
    <submittedName>
        <fullName evidence="3">T9SS type A sorting domain-containing protein</fullName>
    </submittedName>
</protein>
<evidence type="ECO:0000313" key="3">
    <source>
        <dbReference type="EMBL" id="MBK0403710.1"/>
    </source>
</evidence>
<keyword evidence="1" id="KW-0732">Signal</keyword>
<name>A0ABS1C2Z6_9BACT</name>
<accession>A0ABS1C2Z6</accession>
<proteinExistence type="predicted"/>
<keyword evidence="4" id="KW-1185">Reference proteome</keyword>
<evidence type="ECO:0000259" key="2">
    <source>
        <dbReference type="Pfam" id="PF18962"/>
    </source>
</evidence>
<dbReference type="RefSeq" id="WP_200506453.1">
    <property type="nucleotide sequence ID" value="NZ_JAEHFX010000005.1"/>
</dbReference>
<organism evidence="3 4">
    <name type="scientific">Adhaeribacter terrigena</name>
    <dbReference type="NCBI Taxonomy" id="2793070"/>
    <lineage>
        <taxon>Bacteria</taxon>
        <taxon>Pseudomonadati</taxon>
        <taxon>Bacteroidota</taxon>
        <taxon>Cytophagia</taxon>
        <taxon>Cytophagales</taxon>
        <taxon>Hymenobacteraceae</taxon>
        <taxon>Adhaeribacter</taxon>
    </lineage>
</organism>
<feature type="chain" id="PRO_5045952058" evidence="1">
    <location>
        <begin position="20"/>
        <end position="324"/>
    </location>
</feature>
<dbReference type="Proteomes" id="UP000644147">
    <property type="component" value="Unassembled WGS sequence"/>
</dbReference>
<evidence type="ECO:0000256" key="1">
    <source>
        <dbReference type="SAM" id="SignalP"/>
    </source>
</evidence>